<dbReference type="InterPro" id="IPR012839">
    <property type="entry name" value="Organic_radical_activase"/>
</dbReference>
<feature type="domain" description="4Fe-4S ferredoxin-type" evidence="10">
    <location>
        <begin position="80"/>
        <end position="104"/>
    </location>
</feature>
<dbReference type="Pfam" id="PF00037">
    <property type="entry name" value="Fer4"/>
    <property type="match status" value="1"/>
</dbReference>
<comment type="similarity">
    <text evidence="2">Belongs to the organic radical-activating enzymes family.</text>
</comment>
<keyword evidence="5" id="KW-0479">Metal-binding</keyword>
<dbReference type="InterPro" id="IPR017900">
    <property type="entry name" value="4Fe4S_Fe_S_CS"/>
</dbReference>
<dbReference type="Pfam" id="PF04055">
    <property type="entry name" value="Radical_SAM"/>
    <property type="match status" value="1"/>
</dbReference>
<name>A0A1G9M6S5_9FIRM</name>
<dbReference type="RefSeq" id="WP_092068081.1">
    <property type="nucleotide sequence ID" value="NZ_FNHB01000001.1"/>
</dbReference>
<dbReference type="InterPro" id="IPR007197">
    <property type="entry name" value="rSAM"/>
</dbReference>
<comment type="cofactor">
    <cofactor evidence="1">
        <name>[4Fe-4S] cluster</name>
        <dbReference type="ChEBI" id="CHEBI:49883"/>
    </cofactor>
</comment>
<evidence type="ECO:0000256" key="7">
    <source>
        <dbReference type="ARBA" id="ARBA00023004"/>
    </source>
</evidence>
<dbReference type="InterPro" id="IPR017896">
    <property type="entry name" value="4Fe4S_Fe-S-bd"/>
</dbReference>
<evidence type="ECO:0000313" key="13">
    <source>
        <dbReference type="Proteomes" id="UP000214880"/>
    </source>
</evidence>
<dbReference type="PROSITE" id="PS01087">
    <property type="entry name" value="RADICAL_ACTIVATING"/>
    <property type="match status" value="1"/>
</dbReference>
<dbReference type="EMBL" id="FNHB01000001">
    <property type="protein sequence ID" value="SDL69667.1"/>
    <property type="molecule type" value="Genomic_DNA"/>
</dbReference>
<keyword evidence="7" id="KW-0408">Iron</keyword>
<evidence type="ECO:0000256" key="4">
    <source>
        <dbReference type="ARBA" id="ARBA00022691"/>
    </source>
</evidence>
<dbReference type="NCBIfam" id="TIGR02494">
    <property type="entry name" value="PFLE_PFLC"/>
    <property type="match status" value="1"/>
</dbReference>
<dbReference type="PIRSF" id="PIRSF000371">
    <property type="entry name" value="PFL_act_enz"/>
    <property type="match status" value="1"/>
</dbReference>
<evidence type="ECO:0000259" key="11">
    <source>
        <dbReference type="PROSITE" id="PS51918"/>
    </source>
</evidence>
<keyword evidence="8" id="KW-0411">Iron-sulfur</keyword>
<dbReference type="PROSITE" id="PS51379">
    <property type="entry name" value="4FE4S_FER_2"/>
    <property type="match status" value="2"/>
</dbReference>
<dbReference type="InterPro" id="IPR040074">
    <property type="entry name" value="BssD/PflA/YjjW"/>
</dbReference>
<evidence type="ECO:0000256" key="8">
    <source>
        <dbReference type="ARBA" id="ARBA00023014"/>
    </source>
</evidence>
<dbReference type="SUPFAM" id="SSF102114">
    <property type="entry name" value="Radical SAM enzymes"/>
    <property type="match status" value="1"/>
</dbReference>
<dbReference type="GO" id="GO:0016829">
    <property type="term" value="F:lyase activity"/>
    <property type="evidence" value="ECO:0007669"/>
    <property type="project" value="UniProtKB-KW"/>
</dbReference>
<dbReference type="STRING" id="146817.SAMN04488502_101582"/>
<feature type="domain" description="4Fe-4S ferredoxin-type" evidence="10">
    <location>
        <begin position="48"/>
        <end position="77"/>
    </location>
</feature>
<dbReference type="PANTHER" id="PTHR30352:SF4">
    <property type="entry name" value="PYRUVATE FORMATE-LYASE 2-ACTIVATING ENZYME"/>
    <property type="match status" value="1"/>
</dbReference>
<sequence>MSAAMAHIFHLQKFSVHDGPGIRTTVFFKGCPLRCLWCHNPESQKFDRQLLYDSAACTGCRHCVQVCPTQAITGSSGTTDLSQCSACGACIDACFTGARNIAGRFADVAGLLAEIEKDTVFYEQSGGGVTFSGGEPCCQIEVLEELARACHFRDIHVTIDTCGHVPFSSFERLLGITDLFLYDLKHLDPAVHQQYTGQDNALILANLRRLSAAGAKIHLRLPLVAGVNDDDPHIQAVIAFARTLHITQVSLLPYHRTGNDKYQRLGWSCPALSAPDPERLNEIKRCFSSAAFDVGIGG</sequence>
<feature type="domain" description="Radical SAM core" evidence="11">
    <location>
        <begin position="17"/>
        <end position="293"/>
    </location>
</feature>
<dbReference type="SFLD" id="SFLDS00029">
    <property type="entry name" value="Radical_SAM"/>
    <property type="match status" value="1"/>
</dbReference>
<dbReference type="PROSITE" id="PS51918">
    <property type="entry name" value="RADICAL_SAM"/>
    <property type="match status" value="1"/>
</dbReference>
<evidence type="ECO:0000259" key="10">
    <source>
        <dbReference type="PROSITE" id="PS51379"/>
    </source>
</evidence>
<dbReference type="PANTHER" id="PTHR30352">
    <property type="entry name" value="PYRUVATE FORMATE-LYASE-ACTIVATING ENZYME"/>
    <property type="match status" value="1"/>
</dbReference>
<keyword evidence="6" id="KW-0560">Oxidoreductase</keyword>
<accession>A0A1G9M6S5</accession>
<reference evidence="12 13" key="1">
    <citation type="submission" date="2016-10" db="EMBL/GenBank/DDBJ databases">
        <authorList>
            <person name="de Groot N.N."/>
        </authorList>
    </citation>
    <scope>NUCLEOTIDE SEQUENCE [LARGE SCALE GENOMIC DNA]</scope>
    <source>
        <strain evidence="12 13">DSM 1736</strain>
    </source>
</reference>
<dbReference type="AlphaFoldDB" id="A0A1G9M6S5"/>
<proteinExistence type="inferred from homology"/>
<dbReference type="InterPro" id="IPR034457">
    <property type="entry name" value="Organic_radical-activating"/>
</dbReference>
<evidence type="ECO:0000256" key="2">
    <source>
        <dbReference type="ARBA" id="ARBA00009777"/>
    </source>
</evidence>
<dbReference type="SUPFAM" id="SSF54862">
    <property type="entry name" value="4Fe-4S ferredoxins"/>
    <property type="match status" value="1"/>
</dbReference>
<dbReference type="Gene3D" id="3.30.70.20">
    <property type="match status" value="1"/>
</dbReference>
<keyword evidence="13" id="KW-1185">Reference proteome</keyword>
<dbReference type="Gene3D" id="3.20.20.70">
    <property type="entry name" value="Aldolase class I"/>
    <property type="match status" value="1"/>
</dbReference>
<evidence type="ECO:0000256" key="1">
    <source>
        <dbReference type="ARBA" id="ARBA00001966"/>
    </source>
</evidence>
<keyword evidence="3" id="KW-0004">4Fe-4S</keyword>
<comment type="catalytic activity">
    <reaction evidence="9">
        <text>glycyl-[protein] + reduced [flavodoxin] + S-adenosyl-L-methionine = glycin-2-yl radical-[protein] + semiquinone [flavodoxin] + 5'-deoxyadenosine + L-methionine + H(+)</text>
        <dbReference type="Rhea" id="RHEA:61976"/>
        <dbReference type="Rhea" id="RHEA-COMP:10622"/>
        <dbReference type="Rhea" id="RHEA-COMP:14480"/>
        <dbReference type="Rhea" id="RHEA-COMP:15993"/>
        <dbReference type="Rhea" id="RHEA-COMP:15994"/>
        <dbReference type="ChEBI" id="CHEBI:15378"/>
        <dbReference type="ChEBI" id="CHEBI:17319"/>
        <dbReference type="ChEBI" id="CHEBI:29947"/>
        <dbReference type="ChEBI" id="CHEBI:32722"/>
        <dbReference type="ChEBI" id="CHEBI:57618"/>
        <dbReference type="ChEBI" id="CHEBI:57844"/>
        <dbReference type="ChEBI" id="CHEBI:59789"/>
        <dbReference type="ChEBI" id="CHEBI:140311"/>
    </reaction>
</comment>
<dbReference type="GO" id="GO:0046872">
    <property type="term" value="F:metal ion binding"/>
    <property type="evidence" value="ECO:0007669"/>
    <property type="project" value="UniProtKB-KW"/>
</dbReference>
<evidence type="ECO:0000256" key="9">
    <source>
        <dbReference type="ARBA" id="ARBA00047365"/>
    </source>
</evidence>
<organism evidence="12 13">
    <name type="scientific">Dendrosporobacter quercicolus</name>
    <dbReference type="NCBI Taxonomy" id="146817"/>
    <lineage>
        <taxon>Bacteria</taxon>
        <taxon>Bacillati</taxon>
        <taxon>Bacillota</taxon>
        <taxon>Negativicutes</taxon>
        <taxon>Selenomonadales</taxon>
        <taxon>Sporomusaceae</taxon>
        <taxon>Dendrosporobacter</taxon>
    </lineage>
</organism>
<keyword evidence="12" id="KW-0670">Pyruvate</keyword>
<dbReference type="GO" id="GO:0051539">
    <property type="term" value="F:4 iron, 4 sulfur cluster binding"/>
    <property type="evidence" value="ECO:0007669"/>
    <property type="project" value="UniProtKB-KW"/>
</dbReference>
<keyword evidence="12" id="KW-0456">Lyase</keyword>
<dbReference type="SFLD" id="SFLDG01066">
    <property type="entry name" value="organic_radical-activating_enz"/>
    <property type="match status" value="1"/>
</dbReference>
<keyword evidence="4" id="KW-0949">S-adenosyl-L-methionine</keyword>
<evidence type="ECO:0000256" key="6">
    <source>
        <dbReference type="ARBA" id="ARBA00023002"/>
    </source>
</evidence>
<evidence type="ECO:0000256" key="3">
    <source>
        <dbReference type="ARBA" id="ARBA00022485"/>
    </source>
</evidence>
<protein>
    <submittedName>
        <fullName evidence="12">Pyruvate formate lyase activating enzyme</fullName>
    </submittedName>
</protein>
<dbReference type="OrthoDB" id="9782387at2"/>
<evidence type="ECO:0000313" key="12">
    <source>
        <dbReference type="EMBL" id="SDL69667.1"/>
    </source>
</evidence>
<evidence type="ECO:0000256" key="5">
    <source>
        <dbReference type="ARBA" id="ARBA00022723"/>
    </source>
</evidence>
<gene>
    <name evidence="12" type="ORF">SAMN04488502_101582</name>
</gene>
<dbReference type="InterPro" id="IPR013785">
    <property type="entry name" value="Aldolase_TIM"/>
</dbReference>
<dbReference type="InterPro" id="IPR058240">
    <property type="entry name" value="rSAM_sf"/>
</dbReference>
<dbReference type="GO" id="GO:0016491">
    <property type="term" value="F:oxidoreductase activity"/>
    <property type="evidence" value="ECO:0007669"/>
    <property type="project" value="UniProtKB-KW"/>
</dbReference>
<dbReference type="SFLD" id="SFLDG01118">
    <property type="entry name" value="activating_enzymes__group_2"/>
    <property type="match status" value="1"/>
</dbReference>
<dbReference type="PROSITE" id="PS00198">
    <property type="entry name" value="4FE4S_FER_1"/>
    <property type="match status" value="1"/>
</dbReference>
<dbReference type="Proteomes" id="UP000214880">
    <property type="component" value="Unassembled WGS sequence"/>
</dbReference>
<dbReference type="InterPro" id="IPR001989">
    <property type="entry name" value="Radical_activat_CS"/>
</dbReference>